<protein>
    <recommendedName>
        <fullName evidence="3">Peptidase S9 prolyl oligopeptidase catalytic domain-containing protein</fullName>
    </recommendedName>
</protein>
<sequence>MFKPEDLFKIVSVEDFDVHNGRIAAVCYENQPVARILNGFGDDWLDSSEKINLGELFAESVRWSPEDQLLIEADRGGAERRSIYLYENGSLTPLLADGYDNVDYTPSPNGKLAAFVSNRQSETMHLYLHESQSIRKISLGNLPVEGFTWSPDSRFIVFSQGIYDNDLWVHDTKTGLNTKLLALHSSEQHVYEEGWGVGGLLVASNHADRYQVGVITHEQIRAVCEGADTLSDPKDIRWLTQADWDVVGAAWYHRELVYVENIDGDHALRVGKNRVLDGGVIGGLKVSGDAIYFTRSTYDRDYELYVVDSSLRVNRLTDSLGSIEAVFTEPKHIEYVSDDLKIHALLYESKGDRAAVYIHGGPDYQSMNSFNPTIQLLVQRGFSVIAPNYRGSTGYGRVFNHLNDGDLGGGDLQDVIQAKRVLGSKRVAVLGASYGGYLTMMCVTKFPDEWCSAVAIVPFVNWFTEKQHEREVLKQYDELKMGSDEQLLRDRSPIYNVDKIRAPLLLLAGENDPRCPAEETIQVVEKLRGLSVKAEYKVYSGEGHGFAKKENWVDSIKRTVEFLDANCT</sequence>
<evidence type="ECO:0000313" key="5">
    <source>
        <dbReference type="Proteomes" id="UP000240490"/>
    </source>
</evidence>
<dbReference type="PANTHER" id="PTHR42776">
    <property type="entry name" value="SERINE PEPTIDASE S9 FAMILY MEMBER"/>
    <property type="match status" value="1"/>
</dbReference>
<dbReference type="Gene3D" id="2.120.10.30">
    <property type="entry name" value="TolB, C-terminal domain"/>
    <property type="match status" value="1"/>
</dbReference>
<comment type="caution">
    <text evidence="4">The sequence shown here is derived from an EMBL/GenBank/DDBJ whole genome shotgun (WGS) entry which is preliminary data.</text>
</comment>
<dbReference type="SUPFAM" id="SSF82171">
    <property type="entry name" value="DPP6 N-terminal domain-like"/>
    <property type="match status" value="1"/>
</dbReference>
<keyword evidence="2" id="KW-0645">Protease</keyword>
<dbReference type="Proteomes" id="UP000240490">
    <property type="component" value="Unassembled WGS sequence"/>
</dbReference>
<reference evidence="4 5" key="1">
    <citation type="submission" date="2017-04" db="EMBL/GenBank/DDBJ databases">
        <title>Novel microbial lineages endemic to geothermal iron-oxide mats fill important gaps in the evolutionary history of Archaea.</title>
        <authorList>
            <person name="Jay Z.J."/>
            <person name="Beam J.P."/>
            <person name="Dlakic M."/>
            <person name="Rusch D.B."/>
            <person name="Kozubal M.A."/>
            <person name="Inskeep W.P."/>
        </authorList>
    </citation>
    <scope>NUCLEOTIDE SEQUENCE [LARGE SCALE GENOMIC DNA]</scope>
    <source>
        <strain evidence="4">ECH_B_SAG-M15</strain>
    </source>
</reference>
<proteinExistence type="predicted"/>
<evidence type="ECO:0000256" key="1">
    <source>
        <dbReference type="ARBA" id="ARBA00022801"/>
    </source>
</evidence>
<evidence type="ECO:0000256" key="2">
    <source>
        <dbReference type="ARBA" id="ARBA00022825"/>
    </source>
</evidence>
<keyword evidence="2" id="KW-0720">Serine protease</keyword>
<dbReference type="AlphaFoldDB" id="A0A2R6AXV8"/>
<dbReference type="Gene3D" id="3.40.50.1820">
    <property type="entry name" value="alpha/beta hydrolase"/>
    <property type="match status" value="1"/>
</dbReference>
<gene>
    <name evidence="4" type="ORF">B9Q08_03350</name>
</gene>
<dbReference type="Pfam" id="PF00326">
    <property type="entry name" value="Peptidase_S9"/>
    <property type="match status" value="1"/>
</dbReference>
<dbReference type="PANTHER" id="PTHR42776:SF27">
    <property type="entry name" value="DIPEPTIDYL PEPTIDASE FAMILY MEMBER 6"/>
    <property type="match status" value="1"/>
</dbReference>
<dbReference type="GO" id="GO:0006508">
    <property type="term" value="P:proteolysis"/>
    <property type="evidence" value="ECO:0007669"/>
    <property type="project" value="InterPro"/>
</dbReference>
<name>A0A2R6AXV8_9ARCH</name>
<dbReference type="InterPro" id="IPR029058">
    <property type="entry name" value="AB_hydrolase_fold"/>
</dbReference>
<dbReference type="SUPFAM" id="SSF53474">
    <property type="entry name" value="alpha/beta-Hydrolases"/>
    <property type="match status" value="1"/>
</dbReference>
<evidence type="ECO:0000313" key="4">
    <source>
        <dbReference type="EMBL" id="PSN91230.1"/>
    </source>
</evidence>
<dbReference type="InterPro" id="IPR011042">
    <property type="entry name" value="6-blade_b-propeller_TolB-like"/>
</dbReference>
<dbReference type="EMBL" id="NEXJ01000053">
    <property type="protein sequence ID" value="PSN91230.1"/>
    <property type="molecule type" value="Genomic_DNA"/>
</dbReference>
<dbReference type="GO" id="GO:0004252">
    <property type="term" value="F:serine-type endopeptidase activity"/>
    <property type="evidence" value="ECO:0007669"/>
    <property type="project" value="TreeGrafter"/>
</dbReference>
<dbReference type="InterPro" id="IPR001375">
    <property type="entry name" value="Peptidase_S9_cat"/>
</dbReference>
<evidence type="ECO:0000259" key="3">
    <source>
        <dbReference type="Pfam" id="PF00326"/>
    </source>
</evidence>
<feature type="domain" description="Peptidase S9 prolyl oligopeptidase catalytic" evidence="3">
    <location>
        <begin position="369"/>
        <end position="565"/>
    </location>
</feature>
<organism evidence="4 5">
    <name type="scientific">Candidatus Marsarchaeota G2 archaeon ECH_B_SAG-M15</name>
    <dbReference type="NCBI Taxonomy" id="1978162"/>
    <lineage>
        <taxon>Archaea</taxon>
        <taxon>Candidatus Marsarchaeota</taxon>
        <taxon>Candidatus Marsarchaeota group 2</taxon>
    </lineage>
</organism>
<dbReference type="Pfam" id="PF07676">
    <property type="entry name" value="PD40"/>
    <property type="match status" value="1"/>
</dbReference>
<keyword evidence="1" id="KW-0378">Hydrolase</keyword>
<dbReference type="InterPro" id="IPR011659">
    <property type="entry name" value="WD40"/>
</dbReference>
<accession>A0A2R6AXV8</accession>